<keyword evidence="6 9" id="KW-0093">Biotin biosynthesis</keyword>
<evidence type="ECO:0000256" key="6">
    <source>
        <dbReference type="ARBA" id="ARBA00022756"/>
    </source>
</evidence>
<proteinExistence type="inferred from homology"/>
<protein>
    <recommendedName>
        <fullName evidence="9">Adenosylmethionine-8-amino-7-oxononanoate aminotransferase</fullName>
        <ecNumber evidence="9">2.6.1.62</ecNumber>
    </recommendedName>
    <alternativeName>
        <fullName evidence="9">7,8-diamino-pelargonic acid aminotransferase</fullName>
        <shortName evidence="9">DAPA AT</shortName>
        <shortName evidence="9">DAPA aminotransferase</shortName>
    </alternativeName>
    <alternativeName>
        <fullName evidence="9">7,8-diaminononanoate synthase</fullName>
        <shortName evidence="9">DANS</shortName>
    </alternativeName>
    <alternativeName>
        <fullName evidence="9">Diaminopelargonic acid synthase</fullName>
    </alternativeName>
</protein>
<feature type="binding site" evidence="9">
    <location>
        <position position="265"/>
    </location>
    <ligand>
        <name>substrate</name>
    </ligand>
</feature>
<comment type="function">
    <text evidence="9">Catalyzes the transfer of the alpha-amino group from S-adenosyl-L-methionine (SAM) to 7-keto-8-aminopelargonic acid (KAPA) to form 7,8-diaminopelargonic acid (DAPA). It is the only aminotransferase known to utilize SAM as an amino donor.</text>
</comment>
<feature type="binding site" evidence="9">
    <location>
        <begin position="300"/>
        <end position="301"/>
    </location>
    <ligand>
        <name>pyridoxal 5'-phosphate</name>
        <dbReference type="ChEBI" id="CHEBI:597326"/>
    </ligand>
</feature>
<dbReference type="Gene3D" id="3.90.1150.10">
    <property type="entry name" value="Aspartate Aminotransferase, domain 1"/>
    <property type="match status" value="1"/>
</dbReference>
<comment type="caution">
    <text evidence="10">The sequence shown here is derived from an EMBL/GenBank/DDBJ whole genome shotgun (WGS) entry which is preliminary data.</text>
</comment>
<keyword evidence="4 9" id="KW-0808">Transferase</keyword>
<dbReference type="RefSeq" id="WP_009577742.1">
    <property type="nucleotide sequence ID" value="NZ_AMZN01000004.1"/>
</dbReference>
<dbReference type="NCBIfam" id="NF004624">
    <property type="entry name" value="PRK05964.1"/>
    <property type="match status" value="1"/>
</dbReference>
<reference evidence="10 11" key="1">
    <citation type="submission" date="2012-12" db="EMBL/GenBank/DDBJ databases">
        <title>Genome assembly of Fulvivirga imtechensis AK7.</title>
        <authorList>
            <person name="Nupur N."/>
            <person name="Khatri I."/>
            <person name="Kumar R."/>
            <person name="Subramanian S."/>
            <person name="Pinnaka A."/>
        </authorList>
    </citation>
    <scope>NUCLEOTIDE SEQUENCE [LARGE SCALE GENOMIC DNA]</scope>
    <source>
        <strain evidence="10 11">AK7</strain>
    </source>
</reference>
<dbReference type="SUPFAM" id="SSF53383">
    <property type="entry name" value="PLP-dependent transferases"/>
    <property type="match status" value="1"/>
</dbReference>
<dbReference type="UniPathway" id="UPA00078">
    <property type="reaction ID" value="UER00160"/>
</dbReference>
<feature type="binding site" evidence="9">
    <location>
        <position position="390"/>
    </location>
    <ligand>
        <name>substrate</name>
    </ligand>
</feature>
<dbReference type="eggNOG" id="COG0161">
    <property type="taxonomic scope" value="Bacteria"/>
</dbReference>
<dbReference type="InterPro" id="IPR015424">
    <property type="entry name" value="PyrdxlP-dep_Trfase"/>
</dbReference>
<evidence type="ECO:0000256" key="9">
    <source>
        <dbReference type="HAMAP-Rule" id="MF_00834"/>
    </source>
</evidence>
<evidence type="ECO:0000256" key="7">
    <source>
        <dbReference type="ARBA" id="ARBA00022898"/>
    </source>
</evidence>
<sequence length="423" mass="47041">MNWLEKDKELIWHPFTSLLGGAAPIFIESAKGPYLYTSDGRAILDAVSSWWVNIHGHSHPYIAAAIAEQAGQLEHVIFAGFTHQPAIRLAENLMKILPPNQKKVFFSDNGSTSVEVALKMAFQYWYNQGIDKKKTIALNGAYHGDTFGAMSVGERSPFSSPFNPYLFDVEFIDFPTGENDSEVLDQFKSLVSYGQVGAFIFEPLLQGAGGMRVYSKDILDSMISFAQDNDVICIADEVMTGFGRTGKLFATDHLENNPDIMCLSKGLTGGTMALGITSCSQKIVSAYESEDTLKTFFHGHSFTANPIACATANASFELLMKAECQEAIKRISDQQKKAASRFNSFKTVKKTRNLGTLLAVELNTGDGTSYFNEVRKRIYPYFLEKDILLRPLGNVIYVLPPFVIQNNELEKVYSSIEQFLKEL</sequence>
<dbReference type="InterPro" id="IPR049704">
    <property type="entry name" value="Aminotrans_3_PPA_site"/>
</dbReference>
<dbReference type="STRING" id="1237149.C900_02607"/>
<dbReference type="PROSITE" id="PS00600">
    <property type="entry name" value="AA_TRANSFER_CLASS_3"/>
    <property type="match status" value="1"/>
</dbReference>
<keyword evidence="5 9" id="KW-0949">S-adenosyl-L-methionine</keyword>
<dbReference type="InterPro" id="IPR005815">
    <property type="entry name" value="BioA"/>
</dbReference>
<comment type="subunit">
    <text evidence="9">Homodimer.</text>
</comment>
<evidence type="ECO:0000256" key="2">
    <source>
        <dbReference type="ARBA" id="ARBA00005063"/>
    </source>
</evidence>
<comment type="catalytic activity">
    <reaction evidence="8 9">
        <text>(8S)-8-amino-7-oxononanoate + S-adenosyl-L-methionine = S-adenosyl-4-methylsulfanyl-2-oxobutanoate + (7R,8S)-7,8-diammoniononanoate</text>
        <dbReference type="Rhea" id="RHEA:16861"/>
        <dbReference type="ChEBI" id="CHEBI:16490"/>
        <dbReference type="ChEBI" id="CHEBI:59789"/>
        <dbReference type="ChEBI" id="CHEBI:149468"/>
        <dbReference type="ChEBI" id="CHEBI:149469"/>
        <dbReference type="EC" id="2.6.1.62"/>
    </reaction>
</comment>
<keyword evidence="9" id="KW-0963">Cytoplasm</keyword>
<dbReference type="EC" id="2.6.1.62" evidence="9"/>
<evidence type="ECO:0000256" key="1">
    <source>
        <dbReference type="ARBA" id="ARBA00001933"/>
    </source>
</evidence>
<feature type="binding site" evidence="9">
    <location>
        <position position="236"/>
    </location>
    <ligand>
        <name>pyridoxal 5'-phosphate</name>
        <dbReference type="ChEBI" id="CHEBI:597326"/>
    </ligand>
</feature>
<feature type="site" description="Participates in the substrate recognition with KAPA and in a stacking interaction with the adenine ring of SAM" evidence="9">
    <location>
        <position position="15"/>
    </location>
</feature>
<accession>L8K238</accession>
<name>L8K238_9BACT</name>
<dbReference type="InterPro" id="IPR015422">
    <property type="entry name" value="PyrdxlP-dep_Trfase_small"/>
</dbReference>
<comment type="subcellular location">
    <subcellularLocation>
        <location evidence="9">Cytoplasm</location>
    </subcellularLocation>
</comment>
<dbReference type="Proteomes" id="UP000011135">
    <property type="component" value="Unassembled WGS sequence"/>
</dbReference>
<dbReference type="PANTHER" id="PTHR42684">
    <property type="entry name" value="ADENOSYLMETHIONINE-8-AMINO-7-OXONONANOATE AMINOTRANSFERASE"/>
    <property type="match status" value="1"/>
</dbReference>
<dbReference type="Gene3D" id="3.40.640.10">
    <property type="entry name" value="Type I PLP-dependent aspartate aminotransferase-like (Major domain)"/>
    <property type="match status" value="1"/>
</dbReference>
<evidence type="ECO:0000313" key="11">
    <source>
        <dbReference type="Proteomes" id="UP000011135"/>
    </source>
</evidence>
<feature type="modified residue" description="N6-(pyridoxal phosphate)lysine" evidence="9">
    <location>
        <position position="265"/>
    </location>
</feature>
<dbReference type="HAMAP" id="MF_00834">
    <property type="entry name" value="BioA"/>
    <property type="match status" value="1"/>
</dbReference>
<feature type="binding site" evidence="9">
    <location>
        <position position="299"/>
    </location>
    <ligand>
        <name>substrate</name>
    </ligand>
</feature>
<keyword evidence="3 9" id="KW-0032">Aminotransferase</keyword>
<gene>
    <name evidence="9" type="primary">bioA</name>
    <name evidence="10" type="ORF">C900_02607</name>
</gene>
<evidence type="ECO:0000256" key="8">
    <source>
        <dbReference type="ARBA" id="ARBA00048449"/>
    </source>
</evidence>
<dbReference type="GO" id="GO:0051537">
    <property type="term" value="F:2 iron, 2 sulfur cluster binding"/>
    <property type="evidence" value="ECO:0007669"/>
    <property type="project" value="UniProtKB-KW"/>
</dbReference>
<feature type="binding site" evidence="9">
    <location>
        <position position="50"/>
    </location>
    <ligand>
        <name>substrate</name>
    </ligand>
</feature>
<evidence type="ECO:0000256" key="5">
    <source>
        <dbReference type="ARBA" id="ARBA00022691"/>
    </source>
</evidence>
<dbReference type="PATRIC" id="fig|1237149.3.peg.298"/>
<dbReference type="GO" id="GO:0004141">
    <property type="term" value="F:dethiobiotin synthase activity"/>
    <property type="evidence" value="ECO:0007669"/>
    <property type="project" value="TreeGrafter"/>
</dbReference>
<dbReference type="GO" id="GO:0030170">
    <property type="term" value="F:pyridoxal phosphate binding"/>
    <property type="evidence" value="ECO:0007669"/>
    <property type="project" value="UniProtKB-UniRule"/>
</dbReference>
<feature type="binding site" evidence="9">
    <location>
        <position position="142"/>
    </location>
    <ligand>
        <name>substrate</name>
    </ligand>
</feature>
<comment type="pathway">
    <text evidence="2 9">Cofactor biosynthesis; biotin biosynthesis; 7,8-diaminononanoate from 8-amino-7-oxononanoate (SAM route): step 1/1.</text>
</comment>
<evidence type="ECO:0000313" key="10">
    <source>
        <dbReference type="EMBL" id="ELR73522.1"/>
    </source>
</evidence>
<feature type="binding site" evidence="9">
    <location>
        <begin position="110"/>
        <end position="111"/>
    </location>
    <ligand>
        <name>pyridoxal 5'-phosphate</name>
        <dbReference type="ChEBI" id="CHEBI:597326"/>
    </ligand>
</feature>
<dbReference type="GO" id="GO:0004015">
    <property type="term" value="F:adenosylmethionine-8-amino-7-oxononanoate transaminase activity"/>
    <property type="evidence" value="ECO:0007669"/>
    <property type="project" value="UniProtKB-UniRule"/>
</dbReference>
<keyword evidence="7 9" id="KW-0663">Pyridoxal phosphate</keyword>
<dbReference type="NCBIfam" id="TIGR00508">
    <property type="entry name" value="bioA"/>
    <property type="match status" value="1"/>
</dbReference>
<dbReference type="AlphaFoldDB" id="L8K238"/>
<dbReference type="CDD" id="cd00610">
    <property type="entry name" value="OAT_like"/>
    <property type="match status" value="1"/>
</dbReference>
<comment type="cofactor">
    <cofactor evidence="1 9">
        <name>pyridoxal 5'-phosphate</name>
        <dbReference type="ChEBI" id="CHEBI:597326"/>
    </cofactor>
</comment>
<dbReference type="Pfam" id="PF00202">
    <property type="entry name" value="Aminotran_3"/>
    <property type="match status" value="1"/>
</dbReference>
<evidence type="ECO:0000256" key="4">
    <source>
        <dbReference type="ARBA" id="ARBA00022679"/>
    </source>
</evidence>
<organism evidence="10 11">
    <name type="scientific">Fulvivirga imtechensis AK7</name>
    <dbReference type="NCBI Taxonomy" id="1237149"/>
    <lineage>
        <taxon>Bacteria</taxon>
        <taxon>Pseudomonadati</taxon>
        <taxon>Bacteroidota</taxon>
        <taxon>Cytophagia</taxon>
        <taxon>Cytophagales</taxon>
        <taxon>Fulvivirgaceae</taxon>
        <taxon>Fulvivirga</taxon>
    </lineage>
</organism>
<dbReference type="PANTHER" id="PTHR42684:SF3">
    <property type="entry name" value="ADENOSYLMETHIONINE-8-AMINO-7-OXONONANOATE AMINOTRANSFERASE"/>
    <property type="match status" value="1"/>
</dbReference>
<dbReference type="GO" id="GO:0009102">
    <property type="term" value="P:biotin biosynthetic process"/>
    <property type="evidence" value="ECO:0007669"/>
    <property type="project" value="UniProtKB-UniRule"/>
</dbReference>
<dbReference type="InterPro" id="IPR015421">
    <property type="entry name" value="PyrdxlP-dep_Trfase_major"/>
</dbReference>
<dbReference type="GO" id="GO:0005737">
    <property type="term" value="C:cytoplasm"/>
    <property type="evidence" value="ECO:0007669"/>
    <property type="project" value="UniProtKB-SubCell"/>
</dbReference>
<evidence type="ECO:0000256" key="3">
    <source>
        <dbReference type="ARBA" id="ARBA00022576"/>
    </source>
</evidence>
<dbReference type="EMBL" id="AMZN01000004">
    <property type="protein sequence ID" value="ELR73522.1"/>
    <property type="molecule type" value="Genomic_DNA"/>
</dbReference>
<keyword evidence="11" id="KW-1185">Reference proteome</keyword>
<dbReference type="InterPro" id="IPR005814">
    <property type="entry name" value="Aminotrans_3"/>
</dbReference>
<comment type="similarity">
    <text evidence="9">Belongs to the class-III pyridoxal-phosphate-dependent aminotransferase family. BioA subfamily.</text>
</comment>
<dbReference type="OrthoDB" id="9807885at2"/>